<organism evidence="3 4">
    <name type="scientific">Tetradesmus obliquus</name>
    <name type="common">Green alga</name>
    <name type="synonym">Acutodesmus obliquus</name>
    <dbReference type="NCBI Taxonomy" id="3088"/>
    <lineage>
        <taxon>Eukaryota</taxon>
        <taxon>Viridiplantae</taxon>
        <taxon>Chlorophyta</taxon>
        <taxon>core chlorophytes</taxon>
        <taxon>Chlorophyceae</taxon>
        <taxon>CS clade</taxon>
        <taxon>Sphaeropleales</taxon>
        <taxon>Scenedesmaceae</taxon>
        <taxon>Tetradesmus</taxon>
    </lineage>
</organism>
<dbReference type="EMBL" id="FNXT01000130">
    <property type="protein sequence ID" value="SZX61182.1"/>
    <property type="molecule type" value="Genomic_DNA"/>
</dbReference>
<dbReference type="AlphaFoldDB" id="A0A383V8S4"/>
<dbReference type="Pfam" id="PF13966">
    <property type="entry name" value="zf-RVT"/>
    <property type="match status" value="1"/>
</dbReference>
<name>A0A383V8S4_TETOB</name>
<feature type="domain" description="Reverse transcriptase zinc-binding" evidence="2">
    <location>
        <begin position="136"/>
        <end position="203"/>
    </location>
</feature>
<evidence type="ECO:0000313" key="4">
    <source>
        <dbReference type="Proteomes" id="UP000256970"/>
    </source>
</evidence>
<proteinExistence type="predicted"/>
<dbReference type="InterPro" id="IPR026960">
    <property type="entry name" value="RVT-Znf"/>
</dbReference>
<feature type="compositionally biased region" description="Low complexity" evidence="1">
    <location>
        <begin position="43"/>
        <end position="54"/>
    </location>
</feature>
<evidence type="ECO:0000256" key="1">
    <source>
        <dbReference type="SAM" id="MobiDB-lite"/>
    </source>
</evidence>
<feature type="region of interest" description="Disordered" evidence="1">
    <location>
        <begin position="1"/>
        <end position="54"/>
    </location>
</feature>
<feature type="non-terminal residue" evidence="3">
    <location>
        <position position="204"/>
    </location>
</feature>
<keyword evidence="4" id="KW-1185">Reference proteome</keyword>
<sequence>MRPRLWRNRLGAEAPQDGLQEMEAAQKRSFQQMQQSSEAPGNRSSSSSDSQRFSDASMMAAYHASWMDPSRERELPRQRAAAAAAVVTAQRQQQEQQQQRISCPAHNDLLDPITQSMGAVNARQHRWVASYQRLKDTQLPRRLRVFGWRLLHAGVKVGARRMLASSRRAPAHFACPAQQCQQPQQLETLTHLFVECPIAAAVWQ</sequence>
<protein>
    <recommendedName>
        <fullName evidence="2">Reverse transcriptase zinc-binding domain-containing protein</fullName>
    </recommendedName>
</protein>
<feature type="compositionally biased region" description="Polar residues" evidence="1">
    <location>
        <begin position="28"/>
        <end position="39"/>
    </location>
</feature>
<gene>
    <name evidence="3" type="ORF">BQ4739_LOCUS1703</name>
</gene>
<evidence type="ECO:0000313" key="3">
    <source>
        <dbReference type="EMBL" id="SZX61182.1"/>
    </source>
</evidence>
<reference evidence="3 4" key="1">
    <citation type="submission" date="2016-10" db="EMBL/GenBank/DDBJ databases">
        <authorList>
            <person name="Cai Z."/>
        </authorList>
    </citation>
    <scope>NUCLEOTIDE SEQUENCE [LARGE SCALE GENOMIC DNA]</scope>
</reference>
<dbReference type="Proteomes" id="UP000256970">
    <property type="component" value="Unassembled WGS sequence"/>
</dbReference>
<evidence type="ECO:0000259" key="2">
    <source>
        <dbReference type="Pfam" id="PF13966"/>
    </source>
</evidence>
<accession>A0A383V8S4</accession>